<evidence type="ECO:0000313" key="2">
    <source>
        <dbReference type="Proteomes" id="UP000811609"/>
    </source>
</evidence>
<organism evidence="1 2">
    <name type="scientific">Carya illinoinensis</name>
    <name type="common">Pecan</name>
    <dbReference type="NCBI Taxonomy" id="32201"/>
    <lineage>
        <taxon>Eukaryota</taxon>
        <taxon>Viridiplantae</taxon>
        <taxon>Streptophyta</taxon>
        <taxon>Embryophyta</taxon>
        <taxon>Tracheophyta</taxon>
        <taxon>Spermatophyta</taxon>
        <taxon>Magnoliopsida</taxon>
        <taxon>eudicotyledons</taxon>
        <taxon>Gunneridae</taxon>
        <taxon>Pentapetalae</taxon>
        <taxon>rosids</taxon>
        <taxon>fabids</taxon>
        <taxon>Fagales</taxon>
        <taxon>Juglandaceae</taxon>
        <taxon>Carya</taxon>
    </lineage>
</organism>
<gene>
    <name evidence="1" type="ORF">CIPAW_14G113100</name>
</gene>
<keyword evidence="2" id="KW-1185">Reference proteome</keyword>
<reference evidence="1" key="1">
    <citation type="submission" date="2020-12" db="EMBL/GenBank/DDBJ databases">
        <title>WGS assembly of Carya illinoinensis cv. Pawnee.</title>
        <authorList>
            <person name="Platts A."/>
            <person name="Shu S."/>
            <person name="Wright S."/>
            <person name="Barry K."/>
            <person name="Edger P."/>
            <person name="Pires J.C."/>
            <person name="Schmutz J."/>
        </authorList>
    </citation>
    <scope>NUCLEOTIDE SEQUENCE</scope>
    <source>
        <tissue evidence="1">Leaf</tissue>
    </source>
</reference>
<sequence>MNCSIFLYCPSFSSSVSFTHGYIFLYDMNCNTFEQDVTGYVMFTEL</sequence>
<proteinExistence type="predicted"/>
<protein>
    <submittedName>
        <fullName evidence="1">Uncharacterized protein</fullName>
    </submittedName>
</protein>
<dbReference type="Proteomes" id="UP000811609">
    <property type="component" value="Chromosome 14"/>
</dbReference>
<accession>A0A8T1NDV4</accession>
<dbReference type="AlphaFoldDB" id="A0A8T1NDV4"/>
<name>A0A8T1NDV4_CARIL</name>
<evidence type="ECO:0000313" key="1">
    <source>
        <dbReference type="EMBL" id="KAG6629839.1"/>
    </source>
</evidence>
<comment type="caution">
    <text evidence="1">The sequence shown here is derived from an EMBL/GenBank/DDBJ whole genome shotgun (WGS) entry which is preliminary data.</text>
</comment>
<dbReference type="EMBL" id="CM031822">
    <property type="protein sequence ID" value="KAG6629839.1"/>
    <property type="molecule type" value="Genomic_DNA"/>
</dbReference>